<dbReference type="GO" id="GO:0005576">
    <property type="term" value="C:extracellular region"/>
    <property type="evidence" value="ECO:0007669"/>
    <property type="project" value="UniProtKB-SubCell"/>
</dbReference>
<protein>
    <submittedName>
        <fullName evidence="5">Di-copper centre-containing protein</fullName>
    </submittedName>
</protein>
<keyword evidence="3" id="KW-0479">Metal-binding</keyword>
<dbReference type="PANTHER" id="PTHR11511">
    <property type="entry name" value="LARVAL STORAGE PROTEIN/PHENOLOXIDASE"/>
    <property type="match status" value="1"/>
</dbReference>
<dbReference type="InterPro" id="IPR014756">
    <property type="entry name" value="Ig_E-set"/>
</dbReference>
<dbReference type="EMBL" id="LLXJ01000436">
    <property type="protein sequence ID" value="PKC09740.1"/>
    <property type="molecule type" value="Genomic_DNA"/>
</dbReference>
<dbReference type="VEuPathDB" id="FungiDB:FUN_005889"/>
<reference evidence="5 6" key="1">
    <citation type="submission" date="2016-04" db="EMBL/GenBank/DDBJ databases">
        <title>Genome analyses suggest a sexual origin of heterokaryosis in a supposedly ancient asexual fungus.</title>
        <authorList>
            <person name="Ropars J."/>
            <person name="Sedzielewska K."/>
            <person name="Noel J."/>
            <person name="Charron P."/>
            <person name="Farinelli L."/>
            <person name="Marton T."/>
            <person name="Kruger M."/>
            <person name="Pelin A."/>
            <person name="Brachmann A."/>
            <person name="Corradi N."/>
        </authorList>
    </citation>
    <scope>NUCLEOTIDE SEQUENCE [LARGE SCALE GENOMIC DNA]</scope>
    <source>
        <strain evidence="5 6">A5</strain>
    </source>
</reference>
<dbReference type="Proteomes" id="UP000232722">
    <property type="component" value="Unassembled WGS sequence"/>
</dbReference>
<dbReference type="AlphaFoldDB" id="A0A2I1F213"/>
<dbReference type="SUPFAM" id="SSF48056">
    <property type="entry name" value="Di-copper centre-containing domain"/>
    <property type="match status" value="1"/>
</dbReference>
<dbReference type="PANTHER" id="PTHR11511:SF4">
    <property type="entry name" value="PHENOLOXIDASE 2-RELATED"/>
    <property type="match status" value="1"/>
</dbReference>
<dbReference type="InterPro" id="IPR008922">
    <property type="entry name" value="Di-copper_centre_dom_sf"/>
</dbReference>
<evidence type="ECO:0000256" key="4">
    <source>
        <dbReference type="ARBA" id="ARBA00023157"/>
    </source>
</evidence>
<dbReference type="OrthoDB" id="8119704at2759"/>
<accession>A0A2I1F213</accession>
<dbReference type="InterPro" id="IPR002227">
    <property type="entry name" value="Tyrosinase_Cu-bd"/>
</dbReference>
<keyword evidence="4" id="KW-1015">Disulfide bond</keyword>
<evidence type="ECO:0000313" key="5">
    <source>
        <dbReference type="EMBL" id="PKC09740.1"/>
    </source>
</evidence>
<sequence>MSLAKARKGLKTEKKGGKVSPDQKLLNQFFETHDNHNKSDKNFKFSHFHPGHAEDAFKLSAEFMEIANKNPDNAIEKVVEHANKASETSNLELVRHALMMFISHHPSARNKNLRIPPLIKRSPGSTVPKKKQVSTAEKFKETEGENPELYMNWYREDPNLNEHHEHWHIVYGATGVPDLDNPLTKRVHKDRHGELFVYMHRQMLARYDIERIGLGLSLVKPLDDYSAPIEEGYHPNENLVDAEDRNDPYSTFGSRDHKKQLRNIPSSKDKTEELKTEDMQTSREKIEKAVNCGKFYNDTKIDIDTLGAVLESYQNGNVEHLIEYYGLKYYGDNIGLHGSGHLIIGNITDDPGVMSQTRVAARDPAFWRWHRHIDNLVKTWEENQEPNDFSKSLPVKLQDVILVFKDKLPIHHGETQDEEAAEFGKKSFGGENFCKDVSKNDIVTNELETKMKTRVWTHISDSGSTEEIDYLFPREFYYYFRVENTSASEFIATFRVFLVPEELAESRVHWIELDKFKESLPANSKTVVCRDCDMSSIVRQPPQKTDDELDDTALPIDTTPDAEGINTNDTFCDCGWPFHLLLPRGRKGGMKFKLLVFISDWSEDKVEVPKENIRCGSISFCGAQKPADKYPDNKPMGYPLDRPFKNNSYKETFAGLNNAVIKDVSIKLVKDFPEIVEGC</sequence>
<dbReference type="VEuPathDB" id="FungiDB:RhiirA1_408133"/>
<dbReference type="InterPro" id="IPR005203">
    <property type="entry name" value="Hemocyanin_C"/>
</dbReference>
<name>A0A2I1F213_9GLOM</name>
<keyword evidence="2" id="KW-0964">Secreted</keyword>
<dbReference type="GO" id="GO:0016491">
    <property type="term" value="F:oxidoreductase activity"/>
    <property type="evidence" value="ECO:0007669"/>
    <property type="project" value="InterPro"/>
</dbReference>
<dbReference type="GO" id="GO:0046872">
    <property type="term" value="F:metal ion binding"/>
    <property type="evidence" value="ECO:0007669"/>
    <property type="project" value="UniProtKB-KW"/>
</dbReference>
<dbReference type="Pfam" id="PF03723">
    <property type="entry name" value="Hemocyanin_C"/>
    <property type="match status" value="1"/>
</dbReference>
<dbReference type="VEuPathDB" id="FungiDB:RhiirFUN_005610"/>
<evidence type="ECO:0000256" key="3">
    <source>
        <dbReference type="ARBA" id="ARBA00022723"/>
    </source>
</evidence>
<organism evidence="5 6">
    <name type="scientific">Rhizophagus irregularis</name>
    <dbReference type="NCBI Taxonomy" id="588596"/>
    <lineage>
        <taxon>Eukaryota</taxon>
        <taxon>Fungi</taxon>
        <taxon>Fungi incertae sedis</taxon>
        <taxon>Mucoromycota</taxon>
        <taxon>Glomeromycotina</taxon>
        <taxon>Glomeromycetes</taxon>
        <taxon>Glomerales</taxon>
        <taxon>Glomeraceae</taxon>
        <taxon>Rhizophagus</taxon>
    </lineage>
</organism>
<comment type="subcellular location">
    <subcellularLocation>
        <location evidence="1">Secreted</location>
    </subcellularLocation>
</comment>
<dbReference type="InterPro" id="IPR037020">
    <property type="entry name" value="Hemocyanin_C_sf"/>
</dbReference>
<dbReference type="Gene3D" id="1.10.1280.10">
    <property type="entry name" value="Di-copper center containing domain from catechol oxidase"/>
    <property type="match status" value="1"/>
</dbReference>
<evidence type="ECO:0000256" key="2">
    <source>
        <dbReference type="ARBA" id="ARBA00022525"/>
    </source>
</evidence>
<dbReference type="SUPFAM" id="SSF81296">
    <property type="entry name" value="E set domains"/>
    <property type="match status" value="1"/>
</dbReference>
<evidence type="ECO:0000256" key="1">
    <source>
        <dbReference type="ARBA" id="ARBA00004613"/>
    </source>
</evidence>
<dbReference type="PROSITE" id="PS00498">
    <property type="entry name" value="TYROSINASE_2"/>
    <property type="match status" value="1"/>
</dbReference>
<dbReference type="InterPro" id="IPR000896">
    <property type="entry name" value="Hemocyanin/hexamerin_mid_dom"/>
</dbReference>
<evidence type="ECO:0000313" key="6">
    <source>
        <dbReference type="Proteomes" id="UP000232722"/>
    </source>
</evidence>
<dbReference type="Gene3D" id="2.60.40.1520">
    <property type="entry name" value="Hemocyanin, C-terminal domain"/>
    <property type="match status" value="1"/>
</dbReference>
<proteinExistence type="predicted"/>
<gene>
    <name evidence="5" type="ORF">RhiirA5_499025</name>
</gene>
<comment type="caution">
    <text evidence="5">The sequence shown here is derived from an EMBL/GenBank/DDBJ whole genome shotgun (WGS) entry which is preliminary data.</text>
</comment>
<reference evidence="5 6" key="2">
    <citation type="submission" date="2017-09" db="EMBL/GenBank/DDBJ databases">
        <title>Extensive intraspecific genome diversity in a model arbuscular mycorrhizal fungus.</title>
        <authorList>
            <person name="Chen E.C."/>
            <person name="Morin E."/>
            <person name="Beaudet D."/>
            <person name="Noel J."/>
            <person name="Ndikumana S."/>
            <person name="Charron P."/>
            <person name="St-Onge C."/>
            <person name="Giorgi J."/>
            <person name="Grigoriev I.V."/>
            <person name="Roux C."/>
            <person name="Martin F.M."/>
            <person name="Corradi N."/>
        </authorList>
    </citation>
    <scope>NUCLEOTIDE SEQUENCE [LARGE SCALE GENOMIC DNA]</scope>
    <source>
        <strain evidence="5 6">A5</strain>
    </source>
</reference>
<dbReference type="Pfam" id="PF00372">
    <property type="entry name" value="Hemocyanin_M"/>
    <property type="match status" value="1"/>
</dbReference>
<dbReference type="InterPro" id="IPR013788">
    <property type="entry name" value="Hemocyanin/hexamerin"/>
</dbReference>